<keyword evidence="1" id="KW-1133">Transmembrane helix</keyword>
<organism evidence="2 3">
    <name type="scientific">Heterodera trifolii</name>
    <dbReference type="NCBI Taxonomy" id="157864"/>
    <lineage>
        <taxon>Eukaryota</taxon>
        <taxon>Metazoa</taxon>
        <taxon>Ecdysozoa</taxon>
        <taxon>Nematoda</taxon>
        <taxon>Chromadorea</taxon>
        <taxon>Rhabditida</taxon>
        <taxon>Tylenchina</taxon>
        <taxon>Tylenchomorpha</taxon>
        <taxon>Tylenchoidea</taxon>
        <taxon>Heteroderidae</taxon>
        <taxon>Heteroderinae</taxon>
        <taxon>Heterodera</taxon>
    </lineage>
</organism>
<dbReference type="AlphaFoldDB" id="A0ABD2IRK4"/>
<keyword evidence="1" id="KW-0472">Membrane</keyword>
<name>A0ABD2IRK4_9BILA</name>
<sequence>MPIFNFNFKFYFPFFFKFLSDDCWLEVFEFLTPSQLGLGIALISHRFHYLVGVHFKTRKWALKFMRICSEIGENGTEKMKIANCHGEPLPIAQILLPRNVIGFGQIFITFIDRNVIAFLHRFCSPFPIKLSIKPTNDHILEFMFRNIWPLFAKNICGLRLSFKCFRRLRQLAPSILNDDCPTLRVNFTRKKAYPSFDNPILCCSANDFFTEFPADDSAAASDGHAVAKWLFTPRPDDVPKVFQCWLYTDHPNLAPKLEAFKSAFASASSFANFIISIWFPPLFADSVEPFDLTNGFTHEQLALKRINNSRRFLLIRCPIARDESKWTKWENEAIEWESDDQRNQIYIAIYREDQIGDGLLNSAPGPRIIVDVLIKLLFVVGLIKWIVLCIVCLLNSAPDPSDQQQK</sequence>
<evidence type="ECO:0000256" key="1">
    <source>
        <dbReference type="SAM" id="Phobius"/>
    </source>
</evidence>
<keyword evidence="1" id="KW-0812">Transmembrane</keyword>
<comment type="caution">
    <text evidence="2">The sequence shown here is derived from an EMBL/GenBank/DDBJ whole genome shotgun (WGS) entry which is preliminary data.</text>
</comment>
<feature type="transmembrane region" description="Helical" evidence="1">
    <location>
        <begin position="376"/>
        <end position="397"/>
    </location>
</feature>
<dbReference type="EMBL" id="JBICBT010001103">
    <property type="protein sequence ID" value="KAL3082634.1"/>
    <property type="molecule type" value="Genomic_DNA"/>
</dbReference>
<gene>
    <name evidence="2" type="ORF">niasHT_031345</name>
</gene>
<dbReference type="Proteomes" id="UP001620626">
    <property type="component" value="Unassembled WGS sequence"/>
</dbReference>
<evidence type="ECO:0000313" key="3">
    <source>
        <dbReference type="Proteomes" id="UP001620626"/>
    </source>
</evidence>
<protein>
    <recommendedName>
        <fullName evidence="4">F-box domain-containing protein</fullName>
    </recommendedName>
</protein>
<proteinExistence type="predicted"/>
<accession>A0ABD2IRK4</accession>
<keyword evidence="3" id="KW-1185">Reference proteome</keyword>
<evidence type="ECO:0008006" key="4">
    <source>
        <dbReference type="Google" id="ProtNLM"/>
    </source>
</evidence>
<reference evidence="2 3" key="1">
    <citation type="submission" date="2024-10" db="EMBL/GenBank/DDBJ databases">
        <authorList>
            <person name="Kim D."/>
        </authorList>
    </citation>
    <scope>NUCLEOTIDE SEQUENCE [LARGE SCALE GENOMIC DNA]</scope>
    <source>
        <strain evidence="2">BH-2024</strain>
    </source>
</reference>
<evidence type="ECO:0000313" key="2">
    <source>
        <dbReference type="EMBL" id="KAL3082634.1"/>
    </source>
</evidence>